<keyword evidence="1" id="KW-1133">Transmembrane helix</keyword>
<dbReference type="KEGG" id="taqu:KDW03_05570"/>
<keyword evidence="1" id="KW-0472">Membrane</keyword>
<reference evidence="3" key="2">
    <citation type="submission" date="2022-06" db="EMBL/GenBank/DDBJ databases">
        <title>Thermospira aquatica gen. nov., sp. nov.</title>
        <authorList>
            <person name="Ben Ali Gam Z."/>
            <person name="Labat M."/>
        </authorList>
    </citation>
    <scope>NUCLEOTIDE SEQUENCE</scope>
    <source>
        <strain evidence="3">F1F22</strain>
    </source>
</reference>
<feature type="transmembrane region" description="Helical" evidence="1">
    <location>
        <begin position="108"/>
        <end position="134"/>
    </location>
</feature>
<evidence type="ECO:0000313" key="4">
    <source>
        <dbReference type="Proteomes" id="UP001056539"/>
    </source>
</evidence>
<accession>A0AAX3BIW3</accession>
<dbReference type="InterPro" id="IPR018649">
    <property type="entry name" value="SHOCT"/>
</dbReference>
<feature type="domain" description="SHOCT" evidence="2">
    <location>
        <begin position="146"/>
        <end position="172"/>
    </location>
</feature>
<proteinExistence type="predicted"/>
<name>A0AAX3BIW3_9SPIR</name>
<evidence type="ECO:0000313" key="3">
    <source>
        <dbReference type="EMBL" id="URA11266.1"/>
    </source>
</evidence>
<dbReference type="AlphaFoldDB" id="A0AAX3BIW3"/>
<organism evidence="3 4">
    <name type="scientific">Thermospira aquatica</name>
    <dbReference type="NCBI Taxonomy" id="2828656"/>
    <lineage>
        <taxon>Bacteria</taxon>
        <taxon>Pseudomonadati</taxon>
        <taxon>Spirochaetota</taxon>
        <taxon>Spirochaetia</taxon>
        <taxon>Brevinematales</taxon>
        <taxon>Thermospiraceae</taxon>
        <taxon>Thermospira</taxon>
    </lineage>
</organism>
<gene>
    <name evidence="3" type="ORF">KDW03_05570</name>
</gene>
<dbReference type="EMBL" id="CP073355">
    <property type="protein sequence ID" value="URA11266.1"/>
    <property type="molecule type" value="Genomic_DNA"/>
</dbReference>
<protein>
    <submittedName>
        <fullName evidence="3">SHOCT domain-containing protein</fullName>
    </submittedName>
</protein>
<keyword evidence="4" id="KW-1185">Reference proteome</keyword>
<dbReference type="Proteomes" id="UP001056539">
    <property type="component" value="Chromosome"/>
</dbReference>
<evidence type="ECO:0000256" key="1">
    <source>
        <dbReference type="SAM" id="Phobius"/>
    </source>
</evidence>
<keyword evidence="1" id="KW-0812">Transmembrane</keyword>
<evidence type="ECO:0000259" key="2">
    <source>
        <dbReference type="Pfam" id="PF09851"/>
    </source>
</evidence>
<sequence length="172" mass="19840">MSNNKDINIAKIDDSTLERLGDAVMSLYIPDEATHEYMDNMMGGEGSTSLKNMHITIAANYIAYLKGERISPFMGPGMMFLPFYRGRENIFGGWPMGWMHWNYPWMGFGYYGLGGWFMIILLLIVIGVIVYLILRERRASVFSNKTPLDILKERYAKGEISKEEFDRIKKDL</sequence>
<dbReference type="Pfam" id="PF09851">
    <property type="entry name" value="SHOCT"/>
    <property type="match status" value="1"/>
</dbReference>
<reference evidence="3" key="1">
    <citation type="submission" date="2021-04" db="EMBL/GenBank/DDBJ databases">
        <authorList>
            <person name="Postec A."/>
        </authorList>
    </citation>
    <scope>NUCLEOTIDE SEQUENCE</scope>
    <source>
        <strain evidence="3">F1F22</strain>
    </source>
</reference>
<dbReference type="RefSeq" id="WP_271436400.1">
    <property type="nucleotide sequence ID" value="NZ_CP073355.1"/>
</dbReference>